<name>A0A6A6LP88_HEVBR</name>
<gene>
    <name evidence="9" type="ORF">GH714_016042</name>
</gene>
<dbReference type="GO" id="GO:0003700">
    <property type="term" value="F:DNA-binding transcription factor activity"/>
    <property type="evidence" value="ECO:0007669"/>
    <property type="project" value="InterPro"/>
</dbReference>
<dbReference type="InterPro" id="IPR001471">
    <property type="entry name" value="AP2/ERF_dom"/>
</dbReference>
<dbReference type="AlphaFoldDB" id="A0A6A6LP88"/>
<keyword evidence="5" id="KW-0539">Nucleus</keyword>
<evidence type="ECO:0000259" key="8">
    <source>
        <dbReference type="PROSITE" id="PS51032"/>
    </source>
</evidence>
<proteinExistence type="inferred from homology"/>
<organism evidence="9 10">
    <name type="scientific">Hevea brasiliensis</name>
    <name type="common">Para rubber tree</name>
    <name type="synonym">Siphonia brasiliensis</name>
    <dbReference type="NCBI Taxonomy" id="3981"/>
    <lineage>
        <taxon>Eukaryota</taxon>
        <taxon>Viridiplantae</taxon>
        <taxon>Streptophyta</taxon>
        <taxon>Embryophyta</taxon>
        <taxon>Tracheophyta</taxon>
        <taxon>Spermatophyta</taxon>
        <taxon>Magnoliopsida</taxon>
        <taxon>eudicotyledons</taxon>
        <taxon>Gunneridae</taxon>
        <taxon>Pentapetalae</taxon>
        <taxon>rosids</taxon>
        <taxon>fabids</taxon>
        <taxon>Malpighiales</taxon>
        <taxon>Euphorbiaceae</taxon>
        <taxon>Crotonoideae</taxon>
        <taxon>Micrandreae</taxon>
        <taxon>Hevea</taxon>
    </lineage>
</organism>
<dbReference type="EMBL" id="JAAGAX010000009">
    <property type="protein sequence ID" value="KAF2303250.1"/>
    <property type="molecule type" value="Genomic_DNA"/>
</dbReference>
<evidence type="ECO:0000256" key="4">
    <source>
        <dbReference type="ARBA" id="ARBA00023163"/>
    </source>
</evidence>
<evidence type="ECO:0000313" key="9">
    <source>
        <dbReference type="EMBL" id="KAF2303250.1"/>
    </source>
</evidence>
<protein>
    <recommendedName>
        <fullName evidence="8">AP2/ERF domain-containing protein</fullName>
    </recommendedName>
</protein>
<dbReference type="PANTHER" id="PTHR31190:SF463">
    <property type="entry name" value="AP2_ERF DOMAIN-CONTAINING PROTEIN"/>
    <property type="match status" value="1"/>
</dbReference>
<dbReference type="CDD" id="cd00018">
    <property type="entry name" value="AP2"/>
    <property type="match status" value="1"/>
</dbReference>
<comment type="caution">
    <text evidence="9">The sequence shown here is derived from an EMBL/GenBank/DDBJ whole genome shotgun (WGS) entry which is preliminary data.</text>
</comment>
<feature type="compositionally biased region" description="Basic and acidic residues" evidence="7">
    <location>
        <begin position="34"/>
        <end position="51"/>
    </location>
</feature>
<dbReference type="InterPro" id="IPR044808">
    <property type="entry name" value="ERF_plant"/>
</dbReference>
<dbReference type="GO" id="GO:0003677">
    <property type="term" value="F:DNA binding"/>
    <property type="evidence" value="ECO:0007669"/>
    <property type="project" value="UniProtKB-KW"/>
</dbReference>
<feature type="domain" description="AP2/ERF" evidence="8">
    <location>
        <begin position="114"/>
        <end position="172"/>
    </location>
</feature>
<keyword evidence="10" id="KW-1185">Reference proteome</keyword>
<dbReference type="SMART" id="SM00380">
    <property type="entry name" value="AP2"/>
    <property type="match status" value="1"/>
</dbReference>
<dbReference type="FunFam" id="3.30.730.10:FF:000001">
    <property type="entry name" value="Ethylene-responsive transcription factor 2"/>
    <property type="match status" value="1"/>
</dbReference>
<dbReference type="PANTHER" id="PTHR31190">
    <property type="entry name" value="DNA-BINDING DOMAIN"/>
    <property type="match status" value="1"/>
</dbReference>
<feature type="region of interest" description="Disordered" evidence="7">
    <location>
        <begin position="78"/>
        <end position="101"/>
    </location>
</feature>
<dbReference type="Proteomes" id="UP000467840">
    <property type="component" value="Chromosome 16"/>
</dbReference>
<dbReference type="InterPro" id="IPR036955">
    <property type="entry name" value="AP2/ERF_dom_sf"/>
</dbReference>
<dbReference type="Pfam" id="PF00847">
    <property type="entry name" value="AP2"/>
    <property type="match status" value="1"/>
</dbReference>
<evidence type="ECO:0000256" key="2">
    <source>
        <dbReference type="ARBA" id="ARBA00023015"/>
    </source>
</evidence>
<evidence type="ECO:0000256" key="1">
    <source>
        <dbReference type="ARBA" id="ARBA00004123"/>
    </source>
</evidence>
<dbReference type="SUPFAM" id="SSF54171">
    <property type="entry name" value="DNA-binding domain"/>
    <property type="match status" value="1"/>
</dbReference>
<accession>A0A6A6LP88</accession>
<sequence length="326" mass="36101">MTIQSDHHHLLENVWASFFNGGNEGDKQTSNAQDDSKSWEELPSLDGREGSTDILQRLPSLGRWMSMGAEAWEELLSGIDPTSDNTGPASNYSSENKDSKLIPVKGDQRTAPRHYRGVRRRPWGKYAAEIRDSSRKGARVWLGTFNTAEEAALAYDKAALRIRGPKAYLNFPIETVAKAMGINNDLNISSTICTKASDNSCNNNVSGHRKRVSRDWEERSEDMISEERALKRMASAEETFGNEFDVQRPSHQQILSKMSDPTSQDLPVVLLSDSDCDVPVLEPIISSKLFLLEFGLSLCGFVAAATTSNGKLKRALEPRILKAAPS</sequence>
<evidence type="ECO:0000313" key="10">
    <source>
        <dbReference type="Proteomes" id="UP000467840"/>
    </source>
</evidence>
<dbReference type="PRINTS" id="PR00367">
    <property type="entry name" value="ETHRSPELEMNT"/>
</dbReference>
<feature type="region of interest" description="Disordered" evidence="7">
    <location>
        <begin position="21"/>
        <end position="51"/>
    </location>
</feature>
<evidence type="ECO:0000256" key="3">
    <source>
        <dbReference type="ARBA" id="ARBA00023125"/>
    </source>
</evidence>
<evidence type="ECO:0000256" key="6">
    <source>
        <dbReference type="ARBA" id="ARBA00024343"/>
    </source>
</evidence>
<keyword evidence="4" id="KW-0804">Transcription</keyword>
<feature type="compositionally biased region" description="Polar residues" evidence="7">
    <location>
        <begin position="80"/>
        <end position="94"/>
    </location>
</feature>
<dbReference type="PROSITE" id="PS51032">
    <property type="entry name" value="AP2_ERF"/>
    <property type="match status" value="1"/>
</dbReference>
<dbReference type="GO" id="GO:0009873">
    <property type="term" value="P:ethylene-activated signaling pathway"/>
    <property type="evidence" value="ECO:0007669"/>
    <property type="project" value="InterPro"/>
</dbReference>
<reference evidence="9 10" key="1">
    <citation type="journal article" date="2020" name="Mol. Plant">
        <title>The Chromosome-Based Rubber Tree Genome Provides New Insights into Spurge Genome Evolution and Rubber Biosynthesis.</title>
        <authorList>
            <person name="Liu J."/>
            <person name="Shi C."/>
            <person name="Shi C.C."/>
            <person name="Li W."/>
            <person name="Zhang Q.J."/>
            <person name="Zhang Y."/>
            <person name="Li K."/>
            <person name="Lu H.F."/>
            <person name="Shi C."/>
            <person name="Zhu S.T."/>
            <person name="Xiao Z.Y."/>
            <person name="Nan H."/>
            <person name="Yue Y."/>
            <person name="Zhu X.G."/>
            <person name="Wu Y."/>
            <person name="Hong X.N."/>
            <person name="Fan G.Y."/>
            <person name="Tong Y."/>
            <person name="Zhang D."/>
            <person name="Mao C.L."/>
            <person name="Liu Y.L."/>
            <person name="Hao S.J."/>
            <person name="Liu W.Q."/>
            <person name="Lv M.Q."/>
            <person name="Zhang H.B."/>
            <person name="Liu Y."/>
            <person name="Hu-Tang G.R."/>
            <person name="Wang J.P."/>
            <person name="Wang J.H."/>
            <person name="Sun Y.H."/>
            <person name="Ni S.B."/>
            <person name="Chen W.B."/>
            <person name="Zhang X.C."/>
            <person name="Jiao Y.N."/>
            <person name="Eichler E.E."/>
            <person name="Li G.H."/>
            <person name="Liu X."/>
            <person name="Gao L.Z."/>
        </authorList>
    </citation>
    <scope>NUCLEOTIDE SEQUENCE [LARGE SCALE GENOMIC DNA]</scope>
    <source>
        <strain evidence="10">cv. GT1</strain>
        <tissue evidence="9">Leaf</tissue>
    </source>
</reference>
<dbReference type="Gene3D" id="3.30.730.10">
    <property type="entry name" value="AP2/ERF domain"/>
    <property type="match status" value="1"/>
</dbReference>
<keyword evidence="3" id="KW-0238">DNA-binding</keyword>
<comment type="similarity">
    <text evidence="6">Belongs to the AP2/ERF transcription factor family. ERF subfamily.</text>
</comment>
<comment type="subcellular location">
    <subcellularLocation>
        <location evidence="1">Nucleus</location>
    </subcellularLocation>
</comment>
<evidence type="ECO:0000256" key="7">
    <source>
        <dbReference type="SAM" id="MobiDB-lite"/>
    </source>
</evidence>
<dbReference type="InterPro" id="IPR016177">
    <property type="entry name" value="DNA-bd_dom_sf"/>
</dbReference>
<evidence type="ECO:0000256" key="5">
    <source>
        <dbReference type="ARBA" id="ARBA00023242"/>
    </source>
</evidence>
<keyword evidence="2" id="KW-0805">Transcription regulation</keyword>
<dbReference type="GO" id="GO:0005634">
    <property type="term" value="C:nucleus"/>
    <property type="evidence" value="ECO:0007669"/>
    <property type="project" value="UniProtKB-SubCell"/>
</dbReference>